<proteinExistence type="inferred from homology"/>
<feature type="domain" description="ABC transmembrane type-1" evidence="8">
    <location>
        <begin position="88"/>
        <end position="303"/>
    </location>
</feature>
<evidence type="ECO:0000256" key="6">
    <source>
        <dbReference type="ARBA" id="ARBA00023136"/>
    </source>
</evidence>
<keyword evidence="6 7" id="KW-0472">Membrane</keyword>
<dbReference type="PANTHER" id="PTHR43005">
    <property type="entry name" value="BLR7065 PROTEIN"/>
    <property type="match status" value="1"/>
</dbReference>
<dbReference type="EMBL" id="CP012670">
    <property type="protein sequence ID" value="AUX24182.1"/>
    <property type="molecule type" value="Genomic_DNA"/>
</dbReference>
<keyword evidence="2 7" id="KW-0813">Transport</keyword>
<name>A0A4V0NDX4_SORCE</name>
<evidence type="ECO:0000256" key="7">
    <source>
        <dbReference type="RuleBase" id="RU363032"/>
    </source>
</evidence>
<reference evidence="9 10" key="1">
    <citation type="submission" date="2015-09" db="EMBL/GenBank/DDBJ databases">
        <title>Sorangium comparison.</title>
        <authorList>
            <person name="Zaburannyi N."/>
            <person name="Bunk B."/>
            <person name="Overmann J."/>
            <person name="Mueller R."/>
        </authorList>
    </citation>
    <scope>NUCLEOTIDE SEQUENCE [LARGE SCALE GENOMIC DNA]</scope>
    <source>
        <strain evidence="9 10">So ceGT47</strain>
    </source>
</reference>
<dbReference type="RefSeq" id="WP_129349882.1">
    <property type="nucleotide sequence ID" value="NZ_CP012670.1"/>
</dbReference>
<feature type="transmembrane region" description="Helical" evidence="7">
    <location>
        <begin position="125"/>
        <end position="142"/>
    </location>
</feature>
<evidence type="ECO:0000259" key="8">
    <source>
        <dbReference type="PROSITE" id="PS50928"/>
    </source>
</evidence>
<feature type="transmembrane region" description="Helical" evidence="7">
    <location>
        <begin position="235"/>
        <end position="257"/>
    </location>
</feature>
<keyword evidence="4 7" id="KW-0812">Transmembrane</keyword>
<sequence length="310" mass="34087">MSTPANPSTTIGPAPARGASFERRLTTRAWLFLLPTLLVVAFIALYPLAQTFYLSFTNARLGAGEPAAFIGAQNYADLAQDSYFHDAVLLTVLFTVVTVLSELALGLGVALIVNSRFKGRSAVRAAMLIPWAIPTVISAQMWKWMYNDVYGVFNDLLVNRLGILDRNIAFVADPDVSFWAVALIDIWKTTPFMALLLLAGLQLIPSDLYEAARVDGATALQQFTRITLPLLKPSLLVALIFRTLDALRVFDVFFVMFGNRPDMQTMATYAQQTLVSISDIGYGSAISVALFLIIAVFILIYLAVFRTEEA</sequence>
<organism evidence="9 10">
    <name type="scientific">Sorangium cellulosum</name>
    <name type="common">Polyangium cellulosum</name>
    <dbReference type="NCBI Taxonomy" id="56"/>
    <lineage>
        <taxon>Bacteria</taxon>
        <taxon>Pseudomonadati</taxon>
        <taxon>Myxococcota</taxon>
        <taxon>Polyangia</taxon>
        <taxon>Polyangiales</taxon>
        <taxon>Polyangiaceae</taxon>
        <taxon>Sorangium</taxon>
    </lineage>
</organism>
<dbReference type="InterPro" id="IPR035906">
    <property type="entry name" value="MetI-like_sf"/>
</dbReference>
<comment type="subcellular location">
    <subcellularLocation>
        <location evidence="1 7">Cell membrane</location>
        <topology evidence="1 7">Multi-pass membrane protein</topology>
    </subcellularLocation>
</comment>
<feature type="transmembrane region" description="Helical" evidence="7">
    <location>
        <begin position="280"/>
        <end position="304"/>
    </location>
</feature>
<evidence type="ECO:0000256" key="3">
    <source>
        <dbReference type="ARBA" id="ARBA00022475"/>
    </source>
</evidence>
<feature type="transmembrane region" description="Helical" evidence="7">
    <location>
        <begin position="29"/>
        <end position="49"/>
    </location>
</feature>
<dbReference type="SUPFAM" id="SSF160964">
    <property type="entry name" value="MalF N-terminal region-like"/>
    <property type="match status" value="1"/>
</dbReference>
<evidence type="ECO:0000256" key="4">
    <source>
        <dbReference type="ARBA" id="ARBA00022692"/>
    </source>
</evidence>
<dbReference type="GO" id="GO:0005886">
    <property type="term" value="C:plasma membrane"/>
    <property type="evidence" value="ECO:0007669"/>
    <property type="project" value="UniProtKB-SubCell"/>
</dbReference>
<dbReference type="PANTHER" id="PTHR43005:SF2">
    <property type="entry name" value="INTEGRAL MEMBRANE SUGAR TRANSPORT PROTEIN"/>
    <property type="match status" value="1"/>
</dbReference>
<comment type="similarity">
    <text evidence="7">Belongs to the binding-protein-dependent transport system permease family.</text>
</comment>
<dbReference type="AlphaFoldDB" id="A0A4V0NDX4"/>
<evidence type="ECO:0000313" key="9">
    <source>
        <dbReference type="EMBL" id="AUX24182.1"/>
    </source>
</evidence>
<dbReference type="GO" id="GO:0055085">
    <property type="term" value="P:transmembrane transport"/>
    <property type="evidence" value="ECO:0007669"/>
    <property type="project" value="InterPro"/>
</dbReference>
<dbReference type="CDD" id="cd06261">
    <property type="entry name" value="TM_PBP2"/>
    <property type="match status" value="1"/>
</dbReference>
<gene>
    <name evidence="9" type="ORF">SOCEGT47_047190</name>
</gene>
<accession>A0A4V0NDX4</accession>
<dbReference type="SUPFAM" id="SSF161098">
    <property type="entry name" value="MetI-like"/>
    <property type="match status" value="1"/>
</dbReference>
<protein>
    <submittedName>
        <fullName evidence="9">Sugar ABC transporter permease</fullName>
    </submittedName>
</protein>
<dbReference type="Gene3D" id="1.10.3720.10">
    <property type="entry name" value="MetI-like"/>
    <property type="match status" value="1"/>
</dbReference>
<dbReference type="Proteomes" id="UP000295781">
    <property type="component" value="Chromosome"/>
</dbReference>
<feature type="transmembrane region" description="Helical" evidence="7">
    <location>
        <begin position="87"/>
        <end position="113"/>
    </location>
</feature>
<dbReference type="InterPro" id="IPR000515">
    <property type="entry name" value="MetI-like"/>
</dbReference>
<evidence type="ECO:0000256" key="5">
    <source>
        <dbReference type="ARBA" id="ARBA00022989"/>
    </source>
</evidence>
<evidence type="ECO:0000313" key="10">
    <source>
        <dbReference type="Proteomes" id="UP000295781"/>
    </source>
</evidence>
<keyword evidence="5 7" id="KW-1133">Transmembrane helix</keyword>
<dbReference type="OrthoDB" id="9785347at2"/>
<feature type="transmembrane region" description="Helical" evidence="7">
    <location>
        <begin position="176"/>
        <end position="199"/>
    </location>
</feature>
<keyword evidence="3" id="KW-1003">Cell membrane</keyword>
<evidence type="ECO:0000256" key="1">
    <source>
        <dbReference type="ARBA" id="ARBA00004651"/>
    </source>
</evidence>
<evidence type="ECO:0000256" key="2">
    <source>
        <dbReference type="ARBA" id="ARBA00022448"/>
    </source>
</evidence>
<dbReference type="Pfam" id="PF00528">
    <property type="entry name" value="BPD_transp_1"/>
    <property type="match status" value="1"/>
</dbReference>
<dbReference type="PROSITE" id="PS50928">
    <property type="entry name" value="ABC_TM1"/>
    <property type="match status" value="1"/>
</dbReference>